<comment type="similarity">
    <text evidence="1">Belongs to the WEB family.</text>
</comment>
<dbReference type="EMBL" id="SSTD01013395">
    <property type="protein sequence ID" value="TYK06696.1"/>
    <property type="molecule type" value="Genomic_DNA"/>
</dbReference>
<dbReference type="STRING" id="1194695.A0A5A7SQS8"/>
<keyword evidence="5" id="KW-0732">Signal</keyword>
<accession>A0A5A7SQS8</accession>
<organism evidence="6 8">
    <name type="scientific">Cucumis melo var. makuwa</name>
    <name type="common">Oriental melon</name>
    <dbReference type="NCBI Taxonomy" id="1194695"/>
    <lineage>
        <taxon>Eukaryota</taxon>
        <taxon>Viridiplantae</taxon>
        <taxon>Streptophyta</taxon>
        <taxon>Embryophyta</taxon>
        <taxon>Tracheophyta</taxon>
        <taxon>Spermatophyta</taxon>
        <taxon>Magnoliopsida</taxon>
        <taxon>eudicotyledons</taxon>
        <taxon>Gunneridae</taxon>
        <taxon>Pentapetalae</taxon>
        <taxon>rosids</taxon>
        <taxon>fabids</taxon>
        <taxon>Cucurbitales</taxon>
        <taxon>Cucurbitaceae</taxon>
        <taxon>Benincaseae</taxon>
        <taxon>Cucumis</taxon>
    </lineage>
</organism>
<evidence type="ECO:0000313" key="6">
    <source>
        <dbReference type="EMBL" id="KAA0031911.1"/>
    </source>
</evidence>
<proteinExistence type="inferred from homology"/>
<dbReference type="PANTHER" id="PTHR32054:SF2">
    <property type="entry name" value="PROTEIN PLASTID MOVEMENT IMPAIRED 2"/>
    <property type="match status" value="1"/>
</dbReference>
<dbReference type="Proteomes" id="UP000321947">
    <property type="component" value="Unassembled WGS sequence"/>
</dbReference>
<dbReference type="OrthoDB" id="685331at2759"/>
<dbReference type="PANTHER" id="PTHR32054">
    <property type="entry name" value="HEAVY CHAIN, PUTATIVE, EXPRESSED-RELATED-RELATED"/>
    <property type="match status" value="1"/>
</dbReference>
<dbReference type="Pfam" id="PF05701">
    <property type="entry name" value="WEMBL"/>
    <property type="match status" value="1"/>
</dbReference>
<evidence type="ECO:0000256" key="4">
    <source>
        <dbReference type="SAM" id="MobiDB-lite"/>
    </source>
</evidence>
<gene>
    <name evidence="7" type="ORF">E5676_scaffold453G001910</name>
    <name evidence="6" type="ORF">E6C27_scaffold7507G00040</name>
</gene>
<evidence type="ECO:0000313" key="8">
    <source>
        <dbReference type="Proteomes" id="UP000321393"/>
    </source>
</evidence>
<dbReference type="AlphaFoldDB" id="A0A5A7SQS8"/>
<feature type="coiled-coil region" evidence="3">
    <location>
        <begin position="354"/>
        <end position="381"/>
    </location>
</feature>
<evidence type="ECO:0000313" key="7">
    <source>
        <dbReference type="EMBL" id="TYK06696.1"/>
    </source>
</evidence>
<dbReference type="Proteomes" id="UP000321393">
    <property type="component" value="Unassembled WGS sequence"/>
</dbReference>
<evidence type="ECO:0000256" key="3">
    <source>
        <dbReference type="SAM" id="Coils"/>
    </source>
</evidence>
<reference evidence="8 9" key="1">
    <citation type="submission" date="2019-08" db="EMBL/GenBank/DDBJ databases">
        <title>Draft genome sequences of two oriental melons (Cucumis melo L. var makuwa).</title>
        <authorList>
            <person name="Kwon S.-Y."/>
        </authorList>
    </citation>
    <scope>NUCLEOTIDE SEQUENCE [LARGE SCALE GENOMIC DNA]</scope>
    <source>
        <strain evidence="9">cv. Chang Bougi</strain>
        <strain evidence="8">cv. SW 3</strain>
        <tissue evidence="6">Leaf</tissue>
    </source>
</reference>
<name>A0A5A7SQS8_CUCMM</name>
<evidence type="ECO:0000313" key="9">
    <source>
        <dbReference type="Proteomes" id="UP000321947"/>
    </source>
</evidence>
<feature type="chain" id="PRO_5042721906" evidence="5">
    <location>
        <begin position="21"/>
        <end position="698"/>
    </location>
</feature>
<feature type="signal peptide" evidence="5">
    <location>
        <begin position="1"/>
        <end position="20"/>
    </location>
</feature>
<dbReference type="GO" id="GO:0009903">
    <property type="term" value="P:chloroplast avoidance movement"/>
    <property type="evidence" value="ECO:0007669"/>
    <property type="project" value="TreeGrafter"/>
</dbReference>
<dbReference type="EMBL" id="SSTE01022094">
    <property type="protein sequence ID" value="KAA0031911.1"/>
    <property type="molecule type" value="Genomic_DNA"/>
</dbReference>
<evidence type="ECO:0000256" key="1">
    <source>
        <dbReference type="ARBA" id="ARBA00005485"/>
    </source>
</evidence>
<protein>
    <submittedName>
        <fullName evidence="6">Protein PLASTID MOVEMENT IMPAIRED 2</fullName>
    </submittedName>
</protein>
<feature type="coiled-coil region" evidence="3">
    <location>
        <begin position="417"/>
        <end position="486"/>
    </location>
</feature>
<feature type="coiled-coil region" evidence="3">
    <location>
        <begin position="291"/>
        <end position="328"/>
    </location>
</feature>
<sequence length="698" mass="79498">MHFRRCWALCYLLHCDCGSSLLCPSSLKPIPQSLHNHNPPCLSLPIFRSIVIKEGGRYPLIESEVKMERREFDSKIRGGLVRAAINQYGDGKENGISWKKSLTQDSSEYSLKARELQKAKTDVDHYKKTRNAADSFSAQAQLELLNAKNTVKKLSSLFDKSNATARAHKQELETLKKSASVQGLQLAVSSSENHQYAELMRELESAKLELSKLKLDMGSVFHEKLLAEKEKEEAISKFQSLSNSIEELRKEIDEINEEQVLVELAQIEALKEFQEIEAQRSMEAKEFLCAIENKRKIIDELVQEVEGLKELEKQLSLTTSDVNVLQRELKLVKELEIKSQRKVKMIELEKNSQVEEDELLLQSITEELKTAKKDLALIRDEGFQFMTSMDAVRRELKHVKEEVASLKKPNGKTDSIVQKLNSKLLRAKAKLEAVSSAEEKVKAIASNLSLSIEQMKKETEAAKKEKELIDEEIKNTKAEIQKIESEIDLNEICLQDALQELEKVKSSEAFVLENLKSLTESTMRSRASATKNSSFVTISRFEYEYLAGHAVAAQEVAKKKVAAAQAWIEAIKASEVETTKTIELAELEIEEMRMEEEKQAYRANRSLSAKRMVEGELQNWRQNREKNVEDENGEATNRPKTIRRNGSMTPRRLKFRISASPSPHMMNGRTDSFSMQKRTKVVKNLAKFFNGKKAKMNP</sequence>
<comment type="caution">
    <text evidence="6">The sequence shown here is derived from an EMBL/GenBank/DDBJ whole genome shotgun (WGS) entry which is preliminary data.</text>
</comment>
<dbReference type="InterPro" id="IPR008545">
    <property type="entry name" value="Web"/>
</dbReference>
<dbReference type="GO" id="GO:0005829">
    <property type="term" value="C:cytosol"/>
    <property type="evidence" value="ECO:0007669"/>
    <property type="project" value="TreeGrafter"/>
</dbReference>
<feature type="coiled-coil region" evidence="3">
    <location>
        <begin position="189"/>
        <end position="265"/>
    </location>
</feature>
<keyword evidence="2 3" id="KW-0175">Coiled coil</keyword>
<evidence type="ECO:0000256" key="5">
    <source>
        <dbReference type="SAM" id="SignalP"/>
    </source>
</evidence>
<evidence type="ECO:0000256" key="2">
    <source>
        <dbReference type="ARBA" id="ARBA00023054"/>
    </source>
</evidence>
<dbReference type="GO" id="GO:0009904">
    <property type="term" value="P:chloroplast accumulation movement"/>
    <property type="evidence" value="ECO:0007669"/>
    <property type="project" value="TreeGrafter"/>
</dbReference>
<feature type="region of interest" description="Disordered" evidence="4">
    <location>
        <begin position="624"/>
        <end position="645"/>
    </location>
</feature>
<feature type="compositionally biased region" description="Polar residues" evidence="4">
    <location>
        <begin position="634"/>
        <end position="645"/>
    </location>
</feature>